<evidence type="ECO:0000313" key="3">
    <source>
        <dbReference type="Proteomes" id="UP001596065"/>
    </source>
</evidence>
<evidence type="ECO:0000313" key="2">
    <source>
        <dbReference type="EMBL" id="MFC5660931.1"/>
    </source>
</evidence>
<dbReference type="Proteomes" id="UP001596065">
    <property type="component" value="Unassembled WGS sequence"/>
</dbReference>
<accession>A0ABW0WXC9</accession>
<feature type="region of interest" description="Disordered" evidence="1">
    <location>
        <begin position="308"/>
        <end position="340"/>
    </location>
</feature>
<sequence length="340" mass="37188">MSLTSELNDPNSPLSRFMARELPATSRITGSLRSRLPLRPFTVTPRAAGRPDYRSLGRAIDRRLRVAFGSPLDSVLLEGVLYAGIDVANMASRAAGQAVHGIGQALLSELKGQPAARGGSMTRSRPDEERLSRLCFAASHFEEVKRAGLRPGNPLLHLGPGAVLDDLLGQVPDYVTDDIAGQVELAEADHALGWVTRQPVDRRLCAPVFSGSNDVDGADADFIVDGHLIDCKATTRPDRFGSKKEVYQLAGYLLLDYEDEYRLDKVCFYLSRQGRLVTWPAQEFLGLLGARRTLPQLRSALRQVLRGAASLPDPREPLPPTATQESLFGEAEEEDEDDTD</sequence>
<evidence type="ECO:0000256" key="1">
    <source>
        <dbReference type="SAM" id="MobiDB-lite"/>
    </source>
</evidence>
<organism evidence="2 3">
    <name type="scientific">Streptomyces nogalater</name>
    <dbReference type="NCBI Taxonomy" id="38314"/>
    <lineage>
        <taxon>Bacteria</taxon>
        <taxon>Bacillati</taxon>
        <taxon>Actinomycetota</taxon>
        <taxon>Actinomycetes</taxon>
        <taxon>Kitasatosporales</taxon>
        <taxon>Streptomycetaceae</taxon>
        <taxon>Streptomyces</taxon>
    </lineage>
</organism>
<proteinExistence type="predicted"/>
<protein>
    <submittedName>
        <fullName evidence="2">Uncharacterized protein</fullName>
    </submittedName>
</protein>
<keyword evidence="3" id="KW-1185">Reference proteome</keyword>
<name>A0ABW0WXC9_STRNO</name>
<feature type="compositionally biased region" description="Acidic residues" evidence="1">
    <location>
        <begin position="330"/>
        <end position="340"/>
    </location>
</feature>
<comment type="caution">
    <text evidence="2">The sequence shown here is derived from an EMBL/GenBank/DDBJ whole genome shotgun (WGS) entry which is preliminary data.</text>
</comment>
<reference evidence="3" key="1">
    <citation type="journal article" date="2019" name="Int. J. Syst. Evol. Microbiol.">
        <title>The Global Catalogue of Microorganisms (GCM) 10K type strain sequencing project: providing services to taxonomists for standard genome sequencing and annotation.</title>
        <authorList>
            <consortium name="The Broad Institute Genomics Platform"/>
            <consortium name="The Broad Institute Genome Sequencing Center for Infectious Disease"/>
            <person name="Wu L."/>
            <person name="Ma J."/>
        </authorList>
    </citation>
    <scope>NUCLEOTIDE SEQUENCE [LARGE SCALE GENOMIC DNA]</scope>
    <source>
        <strain evidence="3">KCTC 5701</strain>
    </source>
</reference>
<dbReference type="RefSeq" id="WP_344353750.1">
    <property type="nucleotide sequence ID" value="NZ_BAAASM010000076.1"/>
</dbReference>
<gene>
    <name evidence="2" type="ORF">ACFP3J_36440</name>
</gene>
<dbReference type="EMBL" id="JBHSOE010000125">
    <property type="protein sequence ID" value="MFC5660931.1"/>
    <property type="molecule type" value="Genomic_DNA"/>
</dbReference>